<evidence type="ECO:0008006" key="5">
    <source>
        <dbReference type="Google" id="ProtNLM"/>
    </source>
</evidence>
<protein>
    <recommendedName>
        <fullName evidence="5">DUF11 domain-containing protein</fullName>
    </recommendedName>
</protein>
<evidence type="ECO:0000313" key="3">
    <source>
        <dbReference type="Proteomes" id="UP000195321"/>
    </source>
</evidence>
<reference evidence="1 3" key="1">
    <citation type="submission" date="2017-02" db="EMBL/GenBank/DDBJ databases">
        <title>Bacillus pseudomycoides isolate FSL K6-0042.</title>
        <authorList>
            <person name="Kovac J."/>
        </authorList>
    </citation>
    <scope>NUCLEOTIDE SEQUENCE [LARGE SCALE GENOMIC DNA]</scope>
    <source>
        <strain evidence="1 3">FSL K6-0042</strain>
    </source>
</reference>
<evidence type="ECO:0000313" key="2">
    <source>
        <dbReference type="EMBL" id="PEM74169.1"/>
    </source>
</evidence>
<organism evidence="1 3">
    <name type="scientific">Bacillus pseudomycoides</name>
    <dbReference type="NCBI Taxonomy" id="64104"/>
    <lineage>
        <taxon>Bacteria</taxon>
        <taxon>Bacillati</taxon>
        <taxon>Bacillota</taxon>
        <taxon>Bacilli</taxon>
        <taxon>Bacillales</taxon>
        <taxon>Bacillaceae</taxon>
        <taxon>Bacillus</taxon>
        <taxon>Bacillus cereus group</taxon>
    </lineage>
</organism>
<dbReference type="EMBL" id="MWPX01000001">
    <property type="protein sequence ID" value="OUM50546.1"/>
    <property type="molecule type" value="Genomic_DNA"/>
</dbReference>
<name>A0A1Y3MKI7_9BACI</name>
<dbReference type="AlphaFoldDB" id="A0A1Y3MKI7"/>
<sequence>MIVKMWEISLDKELFPWSLQPVMWMEGGSKEVTSKQSNPNVAVILQIRSKKEKCFSQEVVYDVHEILFIQLEVENIGSEEISRVIVSHMIRDHFAYIPNTLQTSKGTGEFLFQLVRWRIDELLPGEKAQLICQVKASRIQIPSHISLRATYTFQQKGRLYGPLQTKEAILIQQ</sequence>
<proteinExistence type="predicted"/>
<gene>
    <name evidence="1" type="ORF">BW425_01100</name>
    <name evidence="2" type="ORF">CN613_00920</name>
</gene>
<dbReference type="EMBL" id="NUDP01000001">
    <property type="protein sequence ID" value="PEM74169.1"/>
    <property type="molecule type" value="Genomic_DNA"/>
</dbReference>
<comment type="caution">
    <text evidence="1">The sequence shown here is derived from an EMBL/GenBank/DDBJ whole genome shotgun (WGS) entry which is preliminary data.</text>
</comment>
<evidence type="ECO:0000313" key="1">
    <source>
        <dbReference type="EMBL" id="OUM50546.1"/>
    </source>
</evidence>
<evidence type="ECO:0000313" key="4">
    <source>
        <dbReference type="Proteomes" id="UP000219775"/>
    </source>
</evidence>
<accession>A0A1Y3MKI7</accession>
<reference evidence="2 4" key="2">
    <citation type="submission" date="2017-09" db="EMBL/GenBank/DDBJ databases">
        <title>Large-scale bioinformatics analysis of Bacillus genomes uncovers conserved roles of natural products in bacterial physiology.</title>
        <authorList>
            <consortium name="Agbiome Team Llc"/>
            <person name="Bleich R.M."/>
            <person name="Grubbs K.J."/>
            <person name="Santa Maria K.C."/>
            <person name="Allen S.E."/>
            <person name="Farag S."/>
            <person name="Shank E.A."/>
            <person name="Bowers A."/>
        </authorList>
    </citation>
    <scope>NUCLEOTIDE SEQUENCE [LARGE SCALE GENOMIC DNA]</scope>
    <source>
        <strain evidence="2 4">AFS009893</strain>
    </source>
</reference>
<dbReference type="Proteomes" id="UP000195321">
    <property type="component" value="Unassembled WGS sequence"/>
</dbReference>
<dbReference type="Proteomes" id="UP000219775">
    <property type="component" value="Unassembled WGS sequence"/>
</dbReference>